<evidence type="ECO:0000256" key="1">
    <source>
        <dbReference type="ARBA" id="ARBA00022723"/>
    </source>
</evidence>
<dbReference type="InterPro" id="IPR055141">
    <property type="entry name" value="TADA2A_B-like_dom"/>
</dbReference>
<dbReference type="InterPro" id="IPR000433">
    <property type="entry name" value="Znf_ZZ"/>
</dbReference>
<dbReference type="AlphaFoldDB" id="A0A9N9B073"/>
<dbReference type="Pfam" id="PF22941">
    <property type="entry name" value="TADA2A-like_3rd"/>
    <property type="match status" value="1"/>
</dbReference>
<dbReference type="Pfam" id="PF04433">
    <property type="entry name" value="SWIRM"/>
    <property type="match status" value="1"/>
</dbReference>
<dbReference type="InterPro" id="IPR001005">
    <property type="entry name" value="SANT/Myb"/>
</dbReference>
<comment type="subcellular location">
    <subcellularLocation>
        <location evidence="5">Nucleus</location>
    </subcellularLocation>
</comment>
<dbReference type="EMBL" id="CAJVPI010000546">
    <property type="protein sequence ID" value="CAG8548891.1"/>
    <property type="molecule type" value="Genomic_DNA"/>
</dbReference>
<evidence type="ECO:0000313" key="9">
    <source>
        <dbReference type="EMBL" id="CAG8548891.1"/>
    </source>
</evidence>
<keyword evidence="1" id="KW-0479">Metal-binding</keyword>
<dbReference type="InterPro" id="IPR017884">
    <property type="entry name" value="SANT_dom"/>
</dbReference>
<accession>A0A9N9B073</accession>
<dbReference type="SUPFAM" id="SSF46689">
    <property type="entry name" value="Homeodomain-like"/>
    <property type="match status" value="2"/>
</dbReference>
<dbReference type="PROSITE" id="PS50934">
    <property type="entry name" value="SWIRM"/>
    <property type="match status" value="1"/>
</dbReference>
<dbReference type="Pfam" id="PF00249">
    <property type="entry name" value="Myb_DNA-binding"/>
    <property type="match status" value="1"/>
</dbReference>
<dbReference type="PROSITE" id="PS51293">
    <property type="entry name" value="SANT"/>
    <property type="match status" value="1"/>
</dbReference>
<keyword evidence="4 5" id="KW-0539">Nucleus</keyword>
<evidence type="ECO:0000313" key="10">
    <source>
        <dbReference type="Proteomes" id="UP000789739"/>
    </source>
</evidence>
<evidence type="ECO:0000256" key="2">
    <source>
        <dbReference type="ARBA" id="ARBA00022771"/>
    </source>
</evidence>
<dbReference type="InterPro" id="IPR036388">
    <property type="entry name" value="WH-like_DNA-bd_sf"/>
</dbReference>
<dbReference type="PANTHER" id="PTHR12374:SF20">
    <property type="entry name" value="TRANSCRIPTIONAL ADAPTER 2-ALPHA"/>
    <property type="match status" value="1"/>
</dbReference>
<feature type="domain" description="Myb-like" evidence="6">
    <location>
        <begin position="56"/>
        <end position="99"/>
    </location>
</feature>
<dbReference type="GO" id="GO:0003682">
    <property type="term" value="F:chromatin binding"/>
    <property type="evidence" value="ECO:0007669"/>
    <property type="project" value="TreeGrafter"/>
</dbReference>
<dbReference type="GO" id="GO:0008270">
    <property type="term" value="F:zinc ion binding"/>
    <property type="evidence" value="ECO:0007669"/>
    <property type="project" value="UniProtKB-KW"/>
</dbReference>
<dbReference type="Gene3D" id="1.10.10.10">
    <property type="entry name" value="Winged helix-like DNA-binding domain superfamily/Winged helix DNA-binding domain"/>
    <property type="match status" value="1"/>
</dbReference>
<sequence>MYLCVGCFSQGKEINGHKKTHDYRVIVRRSNGFKRVERHEEEAQPTFSFPLYTNDWDAEEEYLLIELSQTLGLGNWVDVADHIGTKTKEECEQHYIEVYSQSPNWPRPIDPLEGTTSEKEMRRRKRKRMDIIYEKAALGLVEKPERKILQSMPANHEIHGYMPMRKEFEHETDNDAEAIIKDIEFTDEDSEQDRALKLAVLEIYNKKLHKRIEKRRIIHEYGLIDYRQITMTDKKRPKEEKELINRAKPFARLMTGPDFQAFFEGLIKEQYHRQRIDQLQEWRRMGITKLKDGELYEKLKAERETTRESSSRLSLSSSGDRGMIRDGMFGDGEPSTHPVAHNPTIRIVRKAAGPITLDDEEGVELLLPAERRLCEHLRIPPHPYMAIKATILKEYARLDGHMRRRQARELIKIDVNKTSRIYDFFVEMGWIKPPPPL</sequence>
<dbReference type="InterPro" id="IPR016827">
    <property type="entry name" value="Ada2/TADA2"/>
</dbReference>
<gene>
    <name evidence="9" type="ORF">PBRASI_LOCUS4977</name>
</gene>
<evidence type="ECO:0000259" key="8">
    <source>
        <dbReference type="PROSITE" id="PS51293"/>
    </source>
</evidence>
<evidence type="ECO:0000256" key="5">
    <source>
        <dbReference type="PIRNR" id="PIRNR025024"/>
    </source>
</evidence>
<dbReference type="Pfam" id="PF25299">
    <property type="entry name" value="ZZ_ADA2"/>
    <property type="match status" value="1"/>
</dbReference>
<feature type="domain" description="SANT" evidence="8">
    <location>
        <begin position="51"/>
        <end position="103"/>
    </location>
</feature>
<evidence type="ECO:0000259" key="6">
    <source>
        <dbReference type="PROSITE" id="PS50090"/>
    </source>
</evidence>
<evidence type="ECO:0000256" key="4">
    <source>
        <dbReference type="ARBA" id="ARBA00023242"/>
    </source>
</evidence>
<evidence type="ECO:0000256" key="3">
    <source>
        <dbReference type="ARBA" id="ARBA00022833"/>
    </source>
</evidence>
<dbReference type="GO" id="GO:0070461">
    <property type="term" value="C:SAGA-type complex"/>
    <property type="evidence" value="ECO:0007669"/>
    <property type="project" value="TreeGrafter"/>
</dbReference>
<dbReference type="GO" id="GO:0005634">
    <property type="term" value="C:nucleus"/>
    <property type="evidence" value="ECO:0007669"/>
    <property type="project" value="UniProtKB-SubCell"/>
</dbReference>
<dbReference type="InterPro" id="IPR009057">
    <property type="entry name" value="Homeodomain-like_sf"/>
</dbReference>
<dbReference type="GO" id="GO:0006357">
    <property type="term" value="P:regulation of transcription by RNA polymerase II"/>
    <property type="evidence" value="ECO:0007669"/>
    <property type="project" value="InterPro"/>
</dbReference>
<dbReference type="CDD" id="cd00167">
    <property type="entry name" value="SANT"/>
    <property type="match status" value="1"/>
</dbReference>
<proteinExistence type="predicted"/>
<evidence type="ECO:0000259" key="7">
    <source>
        <dbReference type="PROSITE" id="PS50934"/>
    </source>
</evidence>
<dbReference type="FunFam" id="1.10.10.10:FF:000087">
    <property type="entry name" value="Transcriptional adapter 2"/>
    <property type="match status" value="1"/>
</dbReference>
<keyword evidence="2" id="KW-0863">Zinc-finger</keyword>
<dbReference type="InterPro" id="IPR007526">
    <property type="entry name" value="SWIRM"/>
</dbReference>
<feature type="domain" description="SWIRM" evidence="7">
    <location>
        <begin position="346"/>
        <end position="437"/>
    </location>
</feature>
<dbReference type="OrthoDB" id="270417at2759"/>
<dbReference type="Proteomes" id="UP000789739">
    <property type="component" value="Unassembled WGS sequence"/>
</dbReference>
<dbReference type="Gene3D" id="1.10.10.60">
    <property type="entry name" value="Homeodomain-like"/>
    <property type="match status" value="1"/>
</dbReference>
<keyword evidence="5" id="KW-0805">Transcription regulation</keyword>
<dbReference type="PANTHER" id="PTHR12374">
    <property type="entry name" value="TRANSCRIPTIONAL ADAPTOR 2 ADA2 -RELATED"/>
    <property type="match status" value="1"/>
</dbReference>
<name>A0A9N9B073_9GLOM</name>
<dbReference type="GO" id="GO:0003713">
    <property type="term" value="F:transcription coactivator activity"/>
    <property type="evidence" value="ECO:0007669"/>
    <property type="project" value="InterPro"/>
</dbReference>
<reference evidence="9" key="1">
    <citation type="submission" date="2021-06" db="EMBL/GenBank/DDBJ databases">
        <authorList>
            <person name="Kallberg Y."/>
            <person name="Tangrot J."/>
            <person name="Rosling A."/>
        </authorList>
    </citation>
    <scope>NUCLEOTIDE SEQUENCE</scope>
    <source>
        <strain evidence="9">BR232B</strain>
    </source>
</reference>
<protein>
    <recommendedName>
        <fullName evidence="5">Transcriptional adapter 2</fullName>
    </recommendedName>
</protein>
<keyword evidence="3" id="KW-0862">Zinc</keyword>
<dbReference type="SMART" id="SM00717">
    <property type="entry name" value="SANT"/>
    <property type="match status" value="1"/>
</dbReference>
<keyword evidence="5" id="KW-0804">Transcription</keyword>
<dbReference type="PIRSF" id="PIRSF025024">
    <property type="entry name" value="Transcriptional_adaptor_2"/>
    <property type="match status" value="1"/>
</dbReference>
<organism evidence="9 10">
    <name type="scientific">Paraglomus brasilianum</name>
    <dbReference type="NCBI Taxonomy" id="144538"/>
    <lineage>
        <taxon>Eukaryota</taxon>
        <taxon>Fungi</taxon>
        <taxon>Fungi incertae sedis</taxon>
        <taxon>Mucoromycota</taxon>
        <taxon>Glomeromycotina</taxon>
        <taxon>Glomeromycetes</taxon>
        <taxon>Paraglomerales</taxon>
        <taxon>Paraglomeraceae</taxon>
        <taxon>Paraglomus</taxon>
    </lineage>
</organism>
<comment type="caution">
    <text evidence="9">The sequence shown here is derived from an EMBL/GenBank/DDBJ whole genome shotgun (WGS) entry which is preliminary data.</text>
</comment>
<keyword evidence="10" id="KW-1185">Reference proteome</keyword>
<dbReference type="GO" id="GO:0006338">
    <property type="term" value="P:chromatin remodeling"/>
    <property type="evidence" value="ECO:0007669"/>
    <property type="project" value="TreeGrafter"/>
</dbReference>
<dbReference type="PROSITE" id="PS50090">
    <property type="entry name" value="MYB_LIKE"/>
    <property type="match status" value="1"/>
</dbReference>